<keyword evidence="2" id="KW-0238">DNA-binding</keyword>
<name>A0A3B0Z8L2_9ZZZZ</name>
<dbReference type="InterPro" id="IPR009057">
    <property type="entry name" value="Homeodomain-like_sf"/>
</dbReference>
<dbReference type="InterPro" id="IPR054156">
    <property type="entry name" value="YxaF_TetR_C"/>
</dbReference>
<dbReference type="Gene3D" id="1.10.357.10">
    <property type="entry name" value="Tetracycline Repressor, domain 2"/>
    <property type="match status" value="1"/>
</dbReference>
<dbReference type="PANTHER" id="PTHR47506:SF7">
    <property type="entry name" value="TRANSCRIPTIONAL REGULATORY PROTEIN"/>
    <property type="match status" value="1"/>
</dbReference>
<evidence type="ECO:0000256" key="3">
    <source>
        <dbReference type="ARBA" id="ARBA00023163"/>
    </source>
</evidence>
<evidence type="ECO:0000259" key="4">
    <source>
        <dbReference type="Pfam" id="PF00440"/>
    </source>
</evidence>
<dbReference type="PANTHER" id="PTHR47506">
    <property type="entry name" value="TRANSCRIPTIONAL REGULATORY PROTEIN"/>
    <property type="match status" value="1"/>
</dbReference>
<dbReference type="EMBL" id="UOFK01000326">
    <property type="protein sequence ID" value="VAW82599.1"/>
    <property type="molecule type" value="Genomic_DNA"/>
</dbReference>
<feature type="domain" description="Transcriptional regulator LmrA/YxaF-like C-terminal" evidence="5">
    <location>
        <begin position="97"/>
        <end position="177"/>
    </location>
</feature>
<organism evidence="6">
    <name type="scientific">hydrothermal vent metagenome</name>
    <dbReference type="NCBI Taxonomy" id="652676"/>
    <lineage>
        <taxon>unclassified sequences</taxon>
        <taxon>metagenomes</taxon>
        <taxon>ecological metagenomes</taxon>
    </lineage>
</organism>
<dbReference type="Pfam" id="PF21993">
    <property type="entry name" value="TetR_C_13_2"/>
    <property type="match status" value="1"/>
</dbReference>
<dbReference type="InterPro" id="IPR001647">
    <property type="entry name" value="HTH_TetR"/>
</dbReference>
<dbReference type="InterPro" id="IPR036271">
    <property type="entry name" value="Tet_transcr_reg_TetR-rel_C_sf"/>
</dbReference>
<gene>
    <name evidence="6" type="ORF">MNBD_GAMMA13-175</name>
</gene>
<accession>A0A3B0Z8L2</accession>
<evidence type="ECO:0000259" key="5">
    <source>
        <dbReference type="Pfam" id="PF21993"/>
    </source>
</evidence>
<evidence type="ECO:0000256" key="2">
    <source>
        <dbReference type="ARBA" id="ARBA00023125"/>
    </source>
</evidence>
<dbReference type="AlphaFoldDB" id="A0A3B0Z8L2"/>
<sequence>MARPALIDDAELLDKLSGVFRDVGYAGASLATLSEATGLKRASLYYRFPDGKEQMAREVLLTTKKWISETILEKLREDSSPHERIKQMCKTLDELYSGGKQACLLNMLSSARIQQGPFSKIIQSIFTDWIETLADVLTDAGFNKKTALMRSERALSQLQGSLVLSRGIGTNKPFRNFLAQLPEDLLGKA</sequence>
<reference evidence="6" key="1">
    <citation type="submission" date="2018-06" db="EMBL/GenBank/DDBJ databases">
        <authorList>
            <person name="Zhirakovskaya E."/>
        </authorList>
    </citation>
    <scope>NUCLEOTIDE SEQUENCE</scope>
</reference>
<proteinExistence type="predicted"/>
<keyword evidence="1" id="KW-0805">Transcription regulation</keyword>
<dbReference type="Pfam" id="PF00440">
    <property type="entry name" value="TetR_N"/>
    <property type="match status" value="1"/>
</dbReference>
<keyword evidence="3" id="KW-0804">Transcription</keyword>
<feature type="domain" description="HTH tetR-type" evidence="4">
    <location>
        <begin position="17"/>
        <end position="59"/>
    </location>
</feature>
<dbReference type="SUPFAM" id="SSF46689">
    <property type="entry name" value="Homeodomain-like"/>
    <property type="match status" value="1"/>
</dbReference>
<evidence type="ECO:0000256" key="1">
    <source>
        <dbReference type="ARBA" id="ARBA00023015"/>
    </source>
</evidence>
<dbReference type="GO" id="GO:0003677">
    <property type="term" value="F:DNA binding"/>
    <property type="evidence" value="ECO:0007669"/>
    <property type="project" value="UniProtKB-KW"/>
</dbReference>
<evidence type="ECO:0000313" key="6">
    <source>
        <dbReference type="EMBL" id="VAW82599.1"/>
    </source>
</evidence>
<dbReference type="SUPFAM" id="SSF48498">
    <property type="entry name" value="Tetracyclin repressor-like, C-terminal domain"/>
    <property type="match status" value="1"/>
</dbReference>
<protein>
    <submittedName>
        <fullName evidence="6">Uncharacterized protein</fullName>
    </submittedName>
</protein>